<feature type="signal peptide" evidence="1">
    <location>
        <begin position="1"/>
        <end position="20"/>
    </location>
</feature>
<dbReference type="EMBL" id="CP011390">
    <property type="protein sequence ID" value="ANE52823.1"/>
    <property type="molecule type" value="Genomic_DNA"/>
</dbReference>
<protein>
    <recommendedName>
        <fullName evidence="4">Fibronectin</fullName>
    </recommendedName>
</protein>
<evidence type="ECO:0000313" key="3">
    <source>
        <dbReference type="Proteomes" id="UP000077177"/>
    </source>
</evidence>
<keyword evidence="3" id="KW-1185">Reference proteome</keyword>
<evidence type="ECO:0000256" key="1">
    <source>
        <dbReference type="SAM" id="SignalP"/>
    </source>
</evidence>
<reference evidence="3" key="1">
    <citation type="submission" date="2015-01" db="EMBL/GenBank/DDBJ databases">
        <title>Flavisolibacter sp./LCS9/ whole genome sequencing.</title>
        <authorList>
            <person name="Kim M.K."/>
            <person name="Srinivasan S."/>
            <person name="Lee J.-J."/>
        </authorList>
    </citation>
    <scope>NUCLEOTIDE SEQUENCE [LARGE SCALE GENOMIC DNA]</scope>
    <source>
        <strain evidence="3">LCS9</strain>
    </source>
</reference>
<dbReference type="STRING" id="1492898.SY85_22450"/>
<proteinExistence type="predicted"/>
<evidence type="ECO:0008006" key="4">
    <source>
        <dbReference type="Google" id="ProtNLM"/>
    </source>
</evidence>
<dbReference type="Gene3D" id="2.60.40.10">
    <property type="entry name" value="Immunoglobulins"/>
    <property type="match status" value="4"/>
</dbReference>
<dbReference type="InterPro" id="IPR036116">
    <property type="entry name" value="FN3_sf"/>
</dbReference>
<dbReference type="SUPFAM" id="SSF49265">
    <property type="entry name" value="Fibronectin type III"/>
    <property type="match status" value="2"/>
</dbReference>
<dbReference type="RefSeq" id="WP_066407970.1">
    <property type="nucleotide sequence ID" value="NZ_CP011390.1"/>
</dbReference>
<accession>A0A172U1C2</accession>
<dbReference type="Proteomes" id="UP000077177">
    <property type="component" value="Chromosome"/>
</dbReference>
<dbReference type="AlphaFoldDB" id="A0A172U1C2"/>
<dbReference type="PROSITE" id="PS51257">
    <property type="entry name" value="PROKAR_LIPOPROTEIN"/>
    <property type="match status" value="1"/>
</dbReference>
<evidence type="ECO:0000313" key="2">
    <source>
        <dbReference type="EMBL" id="ANE52823.1"/>
    </source>
</evidence>
<sequence length="687" mass="77271">MKKAVSLLIAVIFLACHLQAQQREHRVIALANPKGDSIVLRWAPASFITWQMGNKYGYWIERFVIAKDGNAASFSTASAFKLNNAPLRPWPEAQMENAAVIDEKVAIVKEAIYSKDFQLTSPEKNIGNYITQQGENDVRYGFAVLACDLSPLAAQAAALRIVDRNVKKGERYAYRISVAQQPKGLTIEPGIYVTSVNEPVKLSPPQEFAVTFDDRLARLQWLSALDRGIYTAYVIERSTDGKSFHPLTDLPVINGSERPDAQLSFYTDSLTDNETTYYYRIKGITPFGETGPYSTVVSGLGKPIYDRPFIDTVIILNNQKLQLRWTLSQDLKKKTQSIYVSRATKAEGPYQDISPLLIKDVVSYVDEKPYANTYYRLKIKTIDGQTIYSLPQFGQVIDTIPPGSPTGLQGAIDQGGKVQIKWTSNAEADLQGYRVFRANALHEEFVEVTDKLLTRNAFVDSVMVETLSEKVHYRVVAVDKNFNPSDYSAILTLARPDKIAPSAPVFITTKMVDSIPAIQLAWKTSTSGDVMRQELYRVNKLLNQRTAVLLDTTNQINQWIDTTTVLGHTYYYELIVSDEAGNSVSTRTGDIYFETGFRPAIKSLTAQVDRMKKQIVLEWKERSIPDVYYIYKSINNQPLVLLKKVDNKVALFIDAEIKIGNTYTYKIKGEWGNGNTTHISKPITITY</sequence>
<dbReference type="OrthoDB" id="923194at2"/>
<keyword evidence="1" id="KW-0732">Signal</keyword>
<dbReference type="KEGG" id="fla:SY85_22450"/>
<feature type="chain" id="PRO_5008001525" description="Fibronectin" evidence="1">
    <location>
        <begin position="21"/>
        <end position="687"/>
    </location>
</feature>
<reference evidence="2 3" key="2">
    <citation type="journal article" date="2016" name="Int. J. Syst. Evol. Microbiol.">
        <title>Flavisolibacter tropicus sp. nov., isolated from tropical soil.</title>
        <authorList>
            <person name="Lee J.J."/>
            <person name="Kang M.S."/>
            <person name="Kim G.S."/>
            <person name="Lee C.S."/>
            <person name="Lim S."/>
            <person name="Lee J."/>
            <person name="Roh S.H."/>
            <person name="Kang H."/>
            <person name="Ha J.M."/>
            <person name="Bae S."/>
            <person name="Jung H.Y."/>
            <person name="Kim M.K."/>
        </authorList>
    </citation>
    <scope>NUCLEOTIDE SEQUENCE [LARGE SCALE GENOMIC DNA]</scope>
    <source>
        <strain evidence="2 3">LCS9</strain>
    </source>
</reference>
<dbReference type="InterPro" id="IPR013783">
    <property type="entry name" value="Ig-like_fold"/>
</dbReference>
<organism evidence="2 3">
    <name type="scientific">Flavisolibacter tropicus</name>
    <dbReference type="NCBI Taxonomy" id="1492898"/>
    <lineage>
        <taxon>Bacteria</taxon>
        <taxon>Pseudomonadati</taxon>
        <taxon>Bacteroidota</taxon>
        <taxon>Chitinophagia</taxon>
        <taxon>Chitinophagales</taxon>
        <taxon>Chitinophagaceae</taxon>
        <taxon>Flavisolibacter</taxon>
    </lineage>
</organism>
<gene>
    <name evidence="2" type="ORF">SY85_22450</name>
</gene>
<name>A0A172U1C2_9BACT</name>